<dbReference type="PRINTS" id="PR00380">
    <property type="entry name" value="KINESINHEAVY"/>
</dbReference>
<dbReference type="GO" id="GO:0051231">
    <property type="term" value="P:spindle elongation"/>
    <property type="evidence" value="ECO:0007669"/>
    <property type="project" value="TreeGrafter"/>
</dbReference>
<feature type="region of interest" description="Disordered" evidence="9">
    <location>
        <begin position="532"/>
        <end position="557"/>
    </location>
</feature>
<dbReference type="SUPFAM" id="SSF52540">
    <property type="entry name" value="P-loop containing nucleoside triphosphate hydrolases"/>
    <property type="match status" value="1"/>
</dbReference>
<feature type="region of interest" description="Disordered" evidence="9">
    <location>
        <begin position="319"/>
        <end position="361"/>
    </location>
</feature>
<dbReference type="GeneID" id="17325135"/>
<dbReference type="Gramene" id="CDF37548">
    <property type="protein sequence ID" value="CDF37548"/>
    <property type="gene ID" value="CHC_T00008720001"/>
</dbReference>
<feature type="compositionally biased region" description="Low complexity" evidence="9">
    <location>
        <begin position="210"/>
        <end position="231"/>
    </location>
</feature>
<dbReference type="RefSeq" id="XP_005717419.1">
    <property type="nucleotide sequence ID" value="XM_005717362.1"/>
</dbReference>
<comment type="caution">
    <text evidence="6">Lacks conserved residue(s) required for the propagation of feature annotation.</text>
</comment>
<feature type="region of interest" description="Disordered" evidence="9">
    <location>
        <begin position="613"/>
        <end position="634"/>
    </location>
</feature>
<evidence type="ECO:0000256" key="2">
    <source>
        <dbReference type="ARBA" id="ARBA00022490"/>
    </source>
</evidence>
<evidence type="ECO:0000259" key="10">
    <source>
        <dbReference type="PROSITE" id="PS50067"/>
    </source>
</evidence>
<feature type="domain" description="Kinesin motor" evidence="10">
    <location>
        <begin position="1"/>
        <end position="147"/>
    </location>
</feature>
<dbReference type="PANTHER" id="PTHR47969">
    <property type="entry name" value="CHROMOSOME-ASSOCIATED KINESIN KIF4A-RELATED"/>
    <property type="match status" value="1"/>
</dbReference>
<dbReference type="PANTHER" id="PTHR47969:SF15">
    <property type="entry name" value="CHROMOSOME-ASSOCIATED KINESIN KIF4A-RELATED"/>
    <property type="match status" value="1"/>
</dbReference>
<feature type="coiled-coil region" evidence="8">
    <location>
        <begin position="454"/>
        <end position="488"/>
    </location>
</feature>
<dbReference type="GO" id="GO:0005524">
    <property type="term" value="F:ATP binding"/>
    <property type="evidence" value="ECO:0007669"/>
    <property type="project" value="UniProtKB-KW"/>
</dbReference>
<name>R7QII5_CHOCR</name>
<keyword evidence="7" id="KW-0505">Motor protein</keyword>
<keyword evidence="12" id="KW-1185">Reference proteome</keyword>
<keyword evidence="2" id="KW-0963">Cytoplasm</keyword>
<protein>
    <recommendedName>
        <fullName evidence="7">Kinesin-like protein</fullName>
    </recommendedName>
</protein>
<dbReference type="KEGG" id="ccp:CHC_T00008720001"/>
<keyword evidence="5 8" id="KW-0175">Coiled coil</keyword>
<evidence type="ECO:0000256" key="5">
    <source>
        <dbReference type="ARBA" id="ARBA00023054"/>
    </source>
</evidence>
<keyword evidence="7" id="KW-0493">Microtubule</keyword>
<accession>R7QII5</accession>
<dbReference type="PROSITE" id="PS00411">
    <property type="entry name" value="KINESIN_MOTOR_1"/>
    <property type="match status" value="1"/>
</dbReference>
<evidence type="ECO:0000256" key="4">
    <source>
        <dbReference type="ARBA" id="ARBA00022840"/>
    </source>
</evidence>
<comment type="similarity">
    <text evidence="6 7">Belongs to the TRAFAC class myosin-kinesin ATPase superfamily. Kinesin family.</text>
</comment>
<gene>
    <name evidence="11" type="ORF">CHC_T00008720001</name>
</gene>
<dbReference type="GO" id="GO:0003777">
    <property type="term" value="F:microtubule motor activity"/>
    <property type="evidence" value="ECO:0007669"/>
    <property type="project" value="InterPro"/>
</dbReference>
<dbReference type="OrthoDB" id="3176171at2759"/>
<dbReference type="InterPro" id="IPR027640">
    <property type="entry name" value="Kinesin-like_fam"/>
</dbReference>
<dbReference type="InterPro" id="IPR001752">
    <property type="entry name" value="Kinesin_motor_dom"/>
</dbReference>
<dbReference type="GO" id="GO:0008017">
    <property type="term" value="F:microtubule binding"/>
    <property type="evidence" value="ECO:0007669"/>
    <property type="project" value="InterPro"/>
</dbReference>
<keyword evidence="4 7" id="KW-0067">ATP-binding</keyword>
<dbReference type="EMBL" id="HG001850">
    <property type="protein sequence ID" value="CDF37548.1"/>
    <property type="molecule type" value="Genomic_DNA"/>
</dbReference>
<evidence type="ECO:0000256" key="8">
    <source>
        <dbReference type="SAM" id="Coils"/>
    </source>
</evidence>
<feature type="compositionally biased region" description="Basic and acidic residues" evidence="9">
    <location>
        <begin position="344"/>
        <end position="356"/>
    </location>
</feature>
<evidence type="ECO:0000256" key="3">
    <source>
        <dbReference type="ARBA" id="ARBA00022741"/>
    </source>
</evidence>
<comment type="subcellular location">
    <subcellularLocation>
        <location evidence="1">Cytoplasm</location>
    </subcellularLocation>
</comment>
<dbReference type="InterPro" id="IPR027417">
    <property type="entry name" value="P-loop_NTPase"/>
</dbReference>
<feature type="region of interest" description="Disordered" evidence="9">
    <location>
        <begin position="191"/>
        <end position="236"/>
    </location>
</feature>
<evidence type="ECO:0000256" key="7">
    <source>
        <dbReference type="RuleBase" id="RU000394"/>
    </source>
</evidence>
<dbReference type="Proteomes" id="UP000012073">
    <property type="component" value="Unassembled WGS sequence"/>
</dbReference>
<dbReference type="GO" id="GO:0005875">
    <property type="term" value="C:microtubule associated complex"/>
    <property type="evidence" value="ECO:0007669"/>
    <property type="project" value="TreeGrafter"/>
</dbReference>
<feature type="compositionally biased region" description="Basic residues" evidence="9">
    <location>
        <begin position="319"/>
        <end position="329"/>
    </location>
</feature>
<proteinExistence type="inferred from homology"/>
<organism evidence="11 12">
    <name type="scientific">Chondrus crispus</name>
    <name type="common">Carrageen Irish moss</name>
    <name type="synonym">Polymorpha crispa</name>
    <dbReference type="NCBI Taxonomy" id="2769"/>
    <lineage>
        <taxon>Eukaryota</taxon>
        <taxon>Rhodophyta</taxon>
        <taxon>Florideophyceae</taxon>
        <taxon>Rhodymeniophycidae</taxon>
        <taxon>Gigartinales</taxon>
        <taxon>Gigartinaceae</taxon>
        <taxon>Chondrus</taxon>
    </lineage>
</organism>
<sequence>MNASSSRSHSIITITIQMEPVDALSNATGASHQQCLSAKLHLVDLAGSERAKRTAVTGERFAEGVEINKGLFSLAKVISALADNASRKDSRSPKRHVPYRDSKLTRLLQDSLGGNARTLLVACVSPADTSREETLGTLRYAETAKCIRNKPKVNTEADSVEISDLRANLARARADIANLEAENERLRSCLASQRSVQGRPNRTLTPRSLTPRSPMSSRQTSSLTSSCGSTPPLLPHMDPLIVTRDDELISGLKYRITQLEGLLDRANLSVSDRDALLGRSDGKVASRSPLGKLKNVGLAALSHVDASDAKRKVEAKIRNAHGPRRRARAAKIEPGSLRSPSTARRREYPTQKEAPKKGPVRFEPQTEVNGVIDFRCQPQSGFCNGFATEKRLPRRATTRSCREKQNCMAGGDDILEELDGKTLHFEDDPNESSVMNGLSAARLDEMRRTFVNRLRQAEDDKASLDSKAAQLSRQVVTLQKKHEKEIEDLKASHHSRLAAVRTKINDVKRLQAQSTRLTKLRDGSDAARKKMQGKLKVTERQRHEMASKVDDAQAQAESMKRTLVKERKEMAKAERSLRAELRRAEMGKSRYEAVIGRLRMENAAMKNKMRDGGRYHVRRVNSSISQRSTTSAAT</sequence>
<dbReference type="AlphaFoldDB" id="R7QII5"/>
<feature type="compositionally biased region" description="Polar residues" evidence="9">
    <location>
        <begin position="191"/>
        <end position="208"/>
    </location>
</feature>
<evidence type="ECO:0000313" key="12">
    <source>
        <dbReference type="Proteomes" id="UP000012073"/>
    </source>
</evidence>
<reference evidence="12" key="1">
    <citation type="journal article" date="2013" name="Proc. Natl. Acad. Sci. U.S.A.">
        <title>Genome structure and metabolic features in the red seaweed Chondrus crispus shed light on evolution of the Archaeplastida.</title>
        <authorList>
            <person name="Collen J."/>
            <person name="Porcel B."/>
            <person name="Carre W."/>
            <person name="Ball S.G."/>
            <person name="Chaparro C."/>
            <person name="Tonon T."/>
            <person name="Barbeyron T."/>
            <person name="Michel G."/>
            <person name="Noel B."/>
            <person name="Valentin K."/>
            <person name="Elias M."/>
            <person name="Artiguenave F."/>
            <person name="Arun A."/>
            <person name="Aury J.M."/>
            <person name="Barbosa-Neto J.F."/>
            <person name="Bothwell J.H."/>
            <person name="Bouget F.Y."/>
            <person name="Brillet L."/>
            <person name="Cabello-Hurtado F."/>
            <person name="Capella-Gutierrez S."/>
            <person name="Charrier B."/>
            <person name="Cladiere L."/>
            <person name="Cock J.M."/>
            <person name="Coelho S.M."/>
            <person name="Colleoni C."/>
            <person name="Czjzek M."/>
            <person name="Da Silva C."/>
            <person name="Delage L."/>
            <person name="Denoeud F."/>
            <person name="Deschamps P."/>
            <person name="Dittami S.M."/>
            <person name="Gabaldon T."/>
            <person name="Gachon C.M."/>
            <person name="Groisillier A."/>
            <person name="Herve C."/>
            <person name="Jabbari K."/>
            <person name="Katinka M."/>
            <person name="Kloareg B."/>
            <person name="Kowalczyk N."/>
            <person name="Labadie K."/>
            <person name="Leblanc C."/>
            <person name="Lopez P.J."/>
            <person name="McLachlan D.H."/>
            <person name="Meslet-Cladiere L."/>
            <person name="Moustafa A."/>
            <person name="Nehr Z."/>
            <person name="Nyvall Collen P."/>
            <person name="Panaud O."/>
            <person name="Partensky F."/>
            <person name="Poulain J."/>
            <person name="Rensing S.A."/>
            <person name="Rousvoal S."/>
            <person name="Samson G."/>
            <person name="Symeonidi A."/>
            <person name="Weissenbach J."/>
            <person name="Zambounis A."/>
            <person name="Wincker P."/>
            <person name="Boyen C."/>
        </authorList>
    </citation>
    <scope>NUCLEOTIDE SEQUENCE [LARGE SCALE GENOMIC DNA]</scope>
    <source>
        <strain evidence="12">cv. Stackhouse</strain>
    </source>
</reference>
<feature type="compositionally biased region" description="Basic and acidic residues" evidence="9">
    <location>
        <begin position="536"/>
        <end position="551"/>
    </location>
</feature>
<evidence type="ECO:0000313" key="11">
    <source>
        <dbReference type="EMBL" id="CDF37548.1"/>
    </source>
</evidence>
<dbReference type="GO" id="GO:0005874">
    <property type="term" value="C:microtubule"/>
    <property type="evidence" value="ECO:0007669"/>
    <property type="project" value="UniProtKB-KW"/>
</dbReference>
<keyword evidence="3 7" id="KW-0547">Nucleotide-binding</keyword>
<evidence type="ECO:0000256" key="6">
    <source>
        <dbReference type="PROSITE-ProRule" id="PRU00283"/>
    </source>
</evidence>
<dbReference type="PROSITE" id="PS50067">
    <property type="entry name" value="KINESIN_MOTOR_2"/>
    <property type="match status" value="1"/>
</dbReference>
<dbReference type="SMART" id="SM00129">
    <property type="entry name" value="KISc"/>
    <property type="match status" value="1"/>
</dbReference>
<dbReference type="InterPro" id="IPR019821">
    <property type="entry name" value="Kinesin_motor_CS"/>
</dbReference>
<dbReference type="Gene3D" id="3.40.850.10">
    <property type="entry name" value="Kinesin motor domain"/>
    <property type="match status" value="1"/>
</dbReference>
<dbReference type="GO" id="GO:0007052">
    <property type="term" value="P:mitotic spindle organization"/>
    <property type="evidence" value="ECO:0007669"/>
    <property type="project" value="TreeGrafter"/>
</dbReference>
<dbReference type="GO" id="GO:0005737">
    <property type="term" value="C:cytoplasm"/>
    <property type="evidence" value="ECO:0007669"/>
    <property type="project" value="UniProtKB-SubCell"/>
</dbReference>
<feature type="compositionally biased region" description="Polar residues" evidence="9">
    <location>
        <begin position="620"/>
        <end position="634"/>
    </location>
</feature>
<evidence type="ECO:0000256" key="1">
    <source>
        <dbReference type="ARBA" id="ARBA00004496"/>
    </source>
</evidence>
<dbReference type="Pfam" id="PF00225">
    <property type="entry name" value="Kinesin"/>
    <property type="match status" value="1"/>
</dbReference>
<dbReference type="GO" id="GO:0007018">
    <property type="term" value="P:microtubule-based movement"/>
    <property type="evidence" value="ECO:0007669"/>
    <property type="project" value="InterPro"/>
</dbReference>
<dbReference type="InterPro" id="IPR036961">
    <property type="entry name" value="Kinesin_motor_dom_sf"/>
</dbReference>
<dbReference type="STRING" id="2769.R7QII5"/>
<evidence type="ECO:0000256" key="9">
    <source>
        <dbReference type="SAM" id="MobiDB-lite"/>
    </source>
</evidence>